<gene>
    <name evidence="3" type="ORF">ELS83_14535</name>
</gene>
<keyword evidence="1" id="KW-0472">Membrane</keyword>
<dbReference type="PANTHER" id="PTHR34220:SF7">
    <property type="entry name" value="SENSOR HISTIDINE KINASE YPDA"/>
    <property type="match status" value="1"/>
</dbReference>
<feature type="domain" description="Signal transduction histidine kinase internal region" evidence="2">
    <location>
        <begin position="163"/>
        <end position="241"/>
    </location>
</feature>
<dbReference type="InterPro" id="IPR036890">
    <property type="entry name" value="HATPase_C_sf"/>
</dbReference>
<dbReference type="PANTHER" id="PTHR34220">
    <property type="entry name" value="SENSOR HISTIDINE KINASE YPDA"/>
    <property type="match status" value="1"/>
</dbReference>
<accession>A0ABX1WYV1</accession>
<proteinExistence type="predicted"/>
<sequence length="363" mass="42822">MNNIRKISRSRIIYHILFWVVAAVFWLLTMFVASNFKNILKIEPVLMTLVFNLCFATAVYINLLILIPYLFKRERFVLYVLSVLGVISLAAFVIDFLLVYPLNSFVQGEQYFEELTFMVWVNFAFFTLIYIVITTFLSMTRELILLQKVTSKFQDIEREKLEAELKALKAQINPHFLFNTLNNLYSLTLDKSDKAPNLVLKLSDMMRYILYECNDRYVFVDKELEFIRNYLDLQKIRLDDTIPVSIHVKGSASQNKIAPLLFEPLIENAFKHGAYGKNNNGFVDILFNFEEKDKMELSIENRFDDKWQDEERKEKGIGIKNVTRRLELLYPEKHNLNISKQEDLFKVNLQIDLSEQHANFNKK</sequence>
<reference evidence="3 4" key="1">
    <citation type="submission" date="2018-12" db="EMBL/GenBank/DDBJ databases">
        <title>Marinifilum JC070 sp. nov., a marine bacterium isolated from Yongle Blue Hole in the South China Sea.</title>
        <authorList>
            <person name="Fu T."/>
        </authorList>
    </citation>
    <scope>NUCLEOTIDE SEQUENCE [LARGE SCALE GENOMIC DNA]</scope>
    <source>
        <strain evidence="3 4">JC070</strain>
    </source>
</reference>
<dbReference type="Proteomes" id="UP000732105">
    <property type="component" value="Unassembled WGS sequence"/>
</dbReference>
<protein>
    <recommendedName>
        <fullName evidence="2">Signal transduction histidine kinase internal region domain-containing protein</fullName>
    </recommendedName>
</protein>
<evidence type="ECO:0000259" key="2">
    <source>
        <dbReference type="Pfam" id="PF06580"/>
    </source>
</evidence>
<keyword evidence="1" id="KW-1133">Transmembrane helix</keyword>
<organism evidence="3 4">
    <name type="scientific">Marinifilum caeruleilacunae</name>
    <dbReference type="NCBI Taxonomy" id="2499076"/>
    <lineage>
        <taxon>Bacteria</taxon>
        <taxon>Pseudomonadati</taxon>
        <taxon>Bacteroidota</taxon>
        <taxon>Bacteroidia</taxon>
        <taxon>Marinilabiliales</taxon>
        <taxon>Marinifilaceae</taxon>
    </lineage>
</organism>
<dbReference type="RefSeq" id="WP_171596304.1">
    <property type="nucleotide sequence ID" value="NZ_RZNH01000026.1"/>
</dbReference>
<keyword evidence="1" id="KW-0812">Transmembrane</keyword>
<evidence type="ECO:0000313" key="3">
    <source>
        <dbReference type="EMBL" id="NOU61040.1"/>
    </source>
</evidence>
<dbReference type="InterPro" id="IPR050640">
    <property type="entry name" value="Bact_2-comp_sensor_kinase"/>
</dbReference>
<feature type="transmembrane region" description="Helical" evidence="1">
    <location>
        <begin position="45"/>
        <end position="69"/>
    </location>
</feature>
<evidence type="ECO:0000256" key="1">
    <source>
        <dbReference type="SAM" id="Phobius"/>
    </source>
</evidence>
<dbReference type="EMBL" id="RZNH01000026">
    <property type="protein sequence ID" value="NOU61040.1"/>
    <property type="molecule type" value="Genomic_DNA"/>
</dbReference>
<name>A0ABX1WYV1_9BACT</name>
<feature type="transmembrane region" description="Helical" evidence="1">
    <location>
        <begin position="76"/>
        <end position="99"/>
    </location>
</feature>
<keyword evidence="4" id="KW-1185">Reference proteome</keyword>
<feature type="transmembrane region" description="Helical" evidence="1">
    <location>
        <begin position="119"/>
        <end position="139"/>
    </location>
</feature>
<dbReference type="InterPro" id="IPR010559">
    <property type="entry name" value="Sig_transdc_His_kin_internal"/>
</dbReference>
<comment type="caution">
    <text evidence="3">The sequence shown here is derived from an EMBL/GenBank/DDBJ whole genome shotgun (WGS) entry which is preliminary data.</text>
</comment>
<dbReference type="Pfam" id="PF06580">
    <property type="entry name" value="His_kinase"/>
    <property type="match status" value="1"/>
</dbReference>
<evidence type="ECO:0000313" key="4">
    <source>
        <dbReference type="Proteomes" id="UP000732105"/>
    </source>
</evidence>
<feature type="transmembrane region" description="Helical" evidence="1">
    <location>
        <begin position="12"/>
        <end position="33"/>
    </location>
</feature>
<dbReference type="Gene3D" id="3.30.565.10">
    <property type="entry name" value="Histidine kinase-like ATPase, C-terminal domain"/>
    <property type="match status" value="1"/>
</dbReference>